<protein>
    <submittedName>
        <fullName evidence="2">Uncharacterized protein</fullName>
    </submittedName>
</protein>
<dbReference type="EMBL" id="MU004198">
    <property type="protein sequence ID" value="KAF2489939.1"/>
    <property type="molecule type" value="Genomic_DNA"/>
</dbReference>
<dbReference type="Proteomes" id="UP000799750">
    <property type="component" value="Unassembled WGS sequence"/>
</dbReference>
<gene>
    <name evidence="2" type="ORF">BU16DRAFT_531351</name>
</gene>
<proteinExistence type="predicted"/>
<reference evidence="2" key="1">
    <citation type="journal article" date="2020" name="Stud. Mycol.">
        <title>101 Dothideomycetes genomes: a test case for predicting lifestyles and emergence of pathogens.</title>
        <authorList>
            <person name="Haridas S."/>
            <person name="Albert R."/>
            <person name="Binder M."/>
            <person name="Bloem J."/>
            <person name="Labutti K."/>
            <person name="Salamov A."/>
            <person name="Andreopoulos B."/>
            <person name="Baker S."/>
            <person name="Barry K."/>
            <person name="Bills G."/>
            <person name="Bluhm B."/>
            <person name="Cannon C."/>
            <person name="Castanera R."/>
            <person name="Culley D."/>
            <person name="Daum C."/>
            <person name="Ezra D."/>
            <person name="Gonzalez J."/>
            <person name="Henrissat B."/>
            <person name="Kuo A."/>
            <person name="Liang C."/>
            <person name="Lipzen A."/>
            <person name="Lutzoni F."/>
            <person name="Magnuson J."/>
            <person name="Mondo S."/>
            <person name="Nolan M."/>
            <person name="Ohm R."/>
            <person name="Pangilinan J."/>
            <person name="Park H.-J."/>
            <person name="Ramirez L."/>
            <person name="Alfaro M."/>
            <person name="Sun H."/>
            <person name="Tritt A."/>
            <person name="Yoshinaga Y."/>
            <person name="Zwiers L.-H."/>
            <person name="Turgeon B."/>
            <person name="Goodwin S."/>
            <person name="Spatafora J."/>
            <person name="Crous P."/>
            <person name="Grigoriev I."/>
        </authorList>
    </citation>
    <scope>NUCLEOTIDE SEQUENCE</scope>
    <source>
        <strain evidence="2">CBS 269.34</strain>
    </source>
</reference>
<keyword evidence="1" id="KW-0812">Transmembrane</keyword>
<name>A0A6A6QCX6_9PEZI</name>
<evidence type="ECO:0000313" key="2">
    <source>
        <dbReference type="EMBL" id="KAF2489939.1"/>
    </source>
</evidence>
<evidence type="ECO:0000313" key="3">
    <source>
        <dbReference type="Proteomes" id="UP000799750"/>
    </source>
</evidence>
<sequence length="84" mass="9165">MSAKEPTKPYVAPPSVGHEIGVMFGFIAFMLLCMILYGFAWNHGNAISQRKEASRIDALRASGLLREKGVGGEAEAEAERVERV</sequence>
<keyword evidence="1" id="KW-1133">Transmembrane helix</keyword>
<dbReference type="OrthoDB" id="3436553at2759"/>
<keyword evidence="3" id="KW-1185">Reference proteome</keyword>
<evidence type="ECO:0000256" key="1">
    <source>
        <dbReference type="SAM" id="Phobius"/>
    </source>
</evidence>
<feature type="transmembrane region" description="Helical" evidence="1">
    <location>
        <begin position="20"/>
        <end position="41"/>
    </location>
</feature>
<keyword evidence="1" id="KW-0472">Membrane</keyword>
<accession>A0A6A6QCX6</accession>
<dbReference type="AlphaFoldDB" id="A0A6A6QCX6"/>
<organism evidence="2 3">
    <name type="scientific">Lophium mytilinum</name>
    <dbReference type="NCBI Taxonomy" id="390894"/>
    <lineage>
        <taxon>Eukaryota</taxon>
        <taxon>Fungi</taxon>
        <taxon>Dikarya</taxon>
        <taxon>Ascomycota</taxon>
        <taxon>Pezizomycotina</taxon>
        <taxon>Dothideomycetes</taxon>
        <taxon>Pleosporomycetidae</taxon>
        <taxon>Mytilinidiales</taxon>
        <taxon>Mytilinidiaceae</taxon>
        <taxon>Lophium</taxon>
    </lineage>
</organism>